<evidence type="ECO:0000313" key="1">
    <source>
        <dbReference type="EMBL" id="KAI3732175.1"/>
    </source>
</evidence>
<keyword evidence="2" id="KW-1185">Reference proteome</keyword>
<gene>
    <name evidence="1" type="ORF">L1987_63374</name>
</gene>
<evidence type="ECO:0000313" key="2">
    <source>
        <dbReference type="Proteomes" id="UP001056120"/>
    </source>
</evidence>
<organism evidence="1 2">
    <name type="scientific">Smallanthus sonchifolius</name>
    <dbReference type="NCBI Taxonomy" id="185202"/>
    <lineage>
        <taxon>Eukaryota</taxon>
        <taxon>Viridiplantae</taxon>
        <taxon>Streptophyta</taxon>
        <taxon>Embryophyta</taxon>
        <taxon>Tracheophyta</taxon>
        <taxon>Spermatophyta</taxon>
        <taxon>Magnoliopsida</taxon>
        <taxon>eudicotyledons</taxon>
        <taxon>Gunneridae</taxon>
        <taxon>Pentapetalae</taxon>
        <taxon>asterids</taxon>
        <taxon>campanulids</taxon>
        <taxon>Asterales</taxon>
        <taxon>Asteraceae</taxon>
        <taxon>Asteroideae</taxon>
        <taxon>Heliantheae alliance</taxon>
        <taxon>Millerieae</taxon>
        <taxon>Smallanthus</taxon>
    </lineage>
</organism>
<protein>
    <submittedName>
        <fullName evidence="1">Uncharacterized protein</fullName>
    </submittedName>
</protein>
<proteinExistence type="predicted"/>
<sequence length="76" mass="8170">MSVIVRNAENELILPCKGADSSKSNETVFSHKLKNMALRVIGESLSEEELAAYSAQITFEELKAGLKGVGANSKES</sequence>
<comment type="caution">
    <text evidence="1">The sequence shown here is derived from an EMBL/GenBank/DDBJ whole genome shotgun (WGS) entry which is preliminary data.</text>
</comment>
<reference evidence="2" key="1">
    <citation type="journal article" date="2022" name="Mol. Ecol. Resour.">
        <title>The genomes of chicory, endive, great burdock and yacon provide insights into Asteraceae palaeo-polyploidization history and plant inulin production.</title>
        <authorList>
            <person name="Fan W."/>
            <person name="Wang S."/>
            <person name="Wang H."/>
            <person name="Wang A."/>
            <person name="Jiang F."/>
            <person name="Liu H."/>
            <person name="Zhao H."/>
            <person name="Xu D."/>
            <person name="Zhang Y."/>
        </authorList>
    </citation>
    <scope>NUCLEOTIDE SEQUENCE [LARGE SCALE GENOMIC DNA]</scope>
    <source>
        <strain evidence="2">cv. Yunnan</strain>
    </source>
</reference>
<dbReference type="EMBL" id="CM042038">
    <property type="protein sequence ID" value="KAI3732175.1"/>
    <property type="molecule type" value="Genomic_DNA"/>
</dbReference>
<reference evidence="1 2" key="2">
    <citation type="journal article" date="2022" name="Mol. Ecol. Resour.">
        <title>The genomes of chicory, endive, great burdock and yacon provide insights into Asteraceae paleo-polyploidization history and plant inulin production.</title>
        <authorList>
            <person name="Fan W."/>
            <person name="Wang S."/>
            <person name="Wang H."/>
            <person name="Wang A."/>
            <person name="Jiang F."/>
            <person name="Liu H."/>
            <person name="Zhao H."/>
            <person name="Xu D."/>
            <person name="Zhang Y."/>
        </authorList>
    </citation>
    <scope>NUCLEOTIDE SEQUENCE [LARGE SCALE GENOMIC DNA]</scope>
    <source>
        <strain evidence="2">cv. Yunnan</strain>
        <tissue evidence="1">Leaves</tissue>
    </source>
</reference>
<accession>A0ACB9CD46</accession>
<name>A0ACB9CD46_9ASTR</name>
<dbReference type="Proteomes" id="UP001056120">
    <property type="component" value="Linkage Group LG21"/>
</dbReference>